<reference evidence="1 2" key="1">
    <citation type="journal article" date="2017" name="Plant Biotechnol. J.">
        <title>A comprehensive draft genome sequence for lupin (Lupinus angustifolius), an emerging health food: insights into plant-microbe interactions and legume evolution.</title>
        <authorList>
            <person name="Hane J.K."/>
            <person name="Ming Y."/>
            <person name="Kamphuis L.G."/>
            <person name="Nelson M.N."/>
            <person name="Garg G."/>
            <person name="Atkins C.A."/>
            <person name="Bayer P.E."/>
            <person name="Bravo A."/>
            <person name="Bringans S."/>
            <person name="Cannon S."/>
            <person name="Edwards D."/>
            <person name="Foley R."/>
            <person name="Gao L.L."/>
            <person name="Harrison M.J."/>
            <person name="Huang W."/>
            <person name="Hurgobin B."/>
            <person name="Li S."/>
            <person name="Liu C.W."/>
            <person name="McGrath A."/>
            <person name="Morahan G."/>
            <person name="Murray J."/>
            <person name="Weller J."/>
            <person name="Jian J."/>
            <person name="Singh K.B."/>
        </authorList>
    </citation>
    <scope>NUCLEOTIDE SEQUENCE [LARGE SCALE GENOMIC DNA]</scope>
    <source>
        <strain evidence="2">cv. Tanjil</strain>
        <tissue evidence="1">Whole plant</tissue>
    </source>
</reference>
<dbReference type="STRING" id="3871.A0A4P1QSQ0"/>
<gene>
    <name evidence="1" type="ORF">TanjilG_05458</name>
</gene>
<dbReference type="PANTHER" id="PTHR33130:SF40">
    <property type="entry name" value="CHROMOGRANIN (DUF1639)"/>
    <property type="match status" value="1"/>
</dbReference>
<evidence type="ECO:0000313" key="1">
    <source>
        <dbReference type="EMBL" id="OIV94078.1"/>
    </source>
</evidence>
<dbReference type="Proteomes" id="UP000188354">
    <property type="component" value="Chromosome LG17"/>
</dbReference>
<dbReference type="EMBL" id="CM007377">
    <property type="protein sequence ID" value="OIV94078.1"/>
    <property type="molecule type" value="Genomic_DNA"/>
</dbReference>
<dbReference type="Pfam" id="PF07797">
    <property type="entry name" value="DUF1639"/>
    <property type="match status" value="1"/>
</dbReference>
<accession>A0A4P1QSQ0</accession>
<dbReference type="Gramene" id="OIV94078">
    <property type="protein sequence ID" value="OIV94078"/>
    <property type="gene ID" value="TanjilG_05458"/>
</dbReference>
<dbReference type="PANTHER" id="PTHR33130">
    <property type="entry name" value="PUTATIVE (DUF1639)-RELATED"/>
    <property type="match status" value="1"/>
</dbReference>
<dbReference type="AlphaFoldDB" id="A0A4P1QSQ0"/>
<keyword evidence="2" id="KW-1185">Reference proteome</keyword>
<proteinExistence type="predicted"/>
<evidence type="ECO:0000313" key="2">
    <source>
        <dbReference type="Proteomes" id="UP000188354"/>
    </source>
</evidence>
<organism evidence="1 2">
    <name type="scientific">Lupinus angustifolius</name>
    <name type="common">Narrow-leaved blue lupine</name>
    <dbReference type="NCBI Taxonomy" id="3871"/>
    <lineage>
        <taxon>Eukaryota</taxon>
        <taxon>Viridiplantae</taxon>
        <taxon>Streptophyta</taxon>
        <taxon>Embryophyta</taxon>
        <taxon>Tracheophyta</taxon>
        <taxon>Spermatophyta</taxon>
        <taxon>Magnoliopsida</taxon>
        <taxon>eudicotyledons</taxon>
        <taxon>Gunneridae</taxon>
        <taxon>Pentapetalae</taxon>
        <taxon>rosids</taxon>
        <taxon>fabids</taxon>
        <taxon>Fabales</taxon>
        <taxon>Fabaceae</taxon>
        <taxon>Papilionoideae</taxon>
        <taxon>50 kb inversion clade</taxon>
        <taxon>genistoids sensu lato</taxon>
        <taxon>core genistoids</taxon>
        <taxon>Genisteae</taxon>
        <taxon>Lupinus</taxon>
    </lineage>
</organism>
<sequence length="74" mass="9033">MNRIMGTGKCRNRLIQLLRETLEWQSCWKELKKNKVWIVLSKEEKEEDIFVMTGTRPFRRPKKRPKNVKKQMDV</sequence>
<protein>
    <submittedName>
        <fullName evidence="1">Uncharacterized protein</fullName>
    </submittedName>
</protein>
<name>A0A4P1QSQ0_LUPAN</name>
<dbReference type="InterPro" id="IPR012438">
    <property type="entry name" value="DUF1639"/>
</dbReference>